<accession>A0A238J2T8</accession>
<evidence type="ECO:0008006" key="4">
    <source>
        <dbReference type="Google" id="ProtNLM"/>
    </source>
</evidence>
<dbReference type="RefSeq" id="WP_141138284.1">
    <property type="nucleotide sequence ID" value="NZ_FXXQ01000007.1"/>
</dbReference>
<reference evidence="2 3" key="1">
    <citation type="submission" date="2017-05" db="EMBL/GenBank/DDBJ databases">
        <authorList>
            <person name="Song R."/>
            <person name="Chenine A.L."/>
            <person name="Ruprecht R.M."/>
        </authorList>
    </citation>
    <scope>NUCLEOTIDE SEQUENCE [LARGE SCALE GENOMIC DNA]</scope>
    <source>
        <strain evidence="2 3">CECT 8489</strain>
    </source>
</reference>
<dbReference type="EMBL" id="FXXQ01000007">
    <property type="protein sequence ID" value="SMX24270.1"/>
    <property type="molecule type" value="Genomic_DNA"/>
</dbReference>
<dbReference type="OrthoDB" id="9808748at2"/>
<proteinExistence type="predicted"/>
<feature type="transmembrane region" description="Helical" evidence="1">
    <location>
        <begin position="38"/>
        <end position="58"/>
    </location>
</feature>
<keyword evidence="3" id="KW-1185">Reference proteome</keyword>
<evidence type="ECO:0000313" key="2">
    <source>
        <dbReference type="EMBL" id="SMX24270.1"/>
    </source>
</evidence>
<keyword evidence="1" id="KW-0472">Membrane</keyword>
<keyword evidence="1" id="KW-0812">Transmembrane</keyword>
<dbReference type="Proteomes" id="UP000201838">
    <property type="component" value="Unassembled WGS sequence"/>
</dbReference>
<feature type="transmembrane region" description="Helical" evidence="1">
    <location>
        <begin position="7"/>
        <end position="26"/>
    </location>
</feature>
<dbReference type="AlphaFoldDB" id="A0A238J2T8"/>
<organism evidence="2 3">
    <name type="scientific">Boseongicola aestuarii</name>
    <dbReference type="NCBI Taxonomy" id="1470561"/>
    <lineage>
        <taxon>Bacteria</taxon>
        <taxon>Pseudomonadati</taxon>
        <taxon>Pseudomonadota</taxon>
        <taxon>Alphaproteobacteria</taxon>
        <taxon>Rhodobacterales</taxon>
        <taxon>Paracoccaceae</taxon>
        <taxon>Boseongicola</taxon>
    </lineage>
</organism>
<evidence type="ECO:0000313" key="3">
    <source>
        <dbReference type="Proteomes" id="UP000201838"/>
    </source>
</evidence>
<evidence type="ECO:0000256" key="1">
    <source>
        <dbReference type="SAM" id="Phobius"/>
    </source>
</evidence>
<protein>
    <recommendedName>
        <fullName evidence="4">Cytochrome C and Quinol oxidase polypeptide I</fullName>
    </recommendedName>
</protein>
<keyword evidence="1" id="KW-1133">Transmembrane helix</keyword>
<gene>
    <name evidence="2" type="ORF">BOA8489_02393</name>
</gene>
<dbReference type="InterPro" id="IPR036927">
    <property type="entry name" value="Cyt_c_oxase-like_su1_sf"/>
</dbReference>
<dbReference type="Gene3D" id="1.20.210.10">
    <property type="entry name" value="Cytochrome c oxidase-like, subunit I domain"/>
    <property type="match status" value="1"/>
</dbReference>
<feature type="transmembrane region" description="Helical" evidence="1">
    <location>
        <begin position="70"/>
        <end position="89"/>
    </location>
</feature>
<feature type="transmembrane region" description="Helical" evidence="1">
    <location>
        <begin position="101"/>
        <end position="121"/>
    </location>
</feature>
<name>A0A238J2T8_9RHOB</name>
<sequence length="125" mass="13450">MNISRNFMLLGSAFLIVGIVIGMYMGGSGDHSLALSHAHINLLGFVLSAVFALTYKAYPAMAEGRLASAHFWLHFVGAIMVNLMVFLLLAEIITEAGMVPLAPISEFLVLLGVLAFGWNVLQNAK</sequence>